<reference evidence="1" key="1">
    <citation type="journal article" date="2016" name="Nat. Genet.">
        <title>A high-quality carrot genome assembly provides new insights into carotenoid accumulation and asterid genome evolution.</title>
        <authorList>
            <person name="Iorizzo M."/>
            <person name="Ellison S."/>
            <person name="Senalik D."/>
            <person name="Zeng P."/>
            <person name="Satapoomin P."/>
            <person name="Huang J."/>
            <person name="Bowman M."/>
            <person name="Iovene M."/>
            <person name="Sanseverino W."/>
            <person name="Cavagnaro P."/>
            <person name="Yildiz M."/>
            <person name="Macko-Podgorni A."/>
            <person name="Moranska E."/>
            <person name="Grzebelus E."/>
            <person name="Grzebelus D."/>
            <person name="Ashrafi H."/>
            <person name="Zheng Z."/>
            <person name="Cheng S."/>
            <person name="Spooner D."/>
            <person name="Van Deynze A."/>
            <person name="Simon P."/>
        </authorList>
    </citation>
    <scope>NUCLEOTIDE SEQUENCE [LARGE SCALE GENOMIC DNA]</scope>
    <source>
        <tissue evidence="1">Leaf</tissue>
    </source>
</reference>
<name>A0A166CJH6_DAUCS</name>
<protein>
    <submittedName>
        <fullName evidence="1">Uncharacterized protein</fullName>
    </submittedName>
</protein>
<dbReference type="EMBL" id="LNRQ01000002">
    <property type="protein sequence ID" value="KZN03972.1"/>
    <property type="molecule type" value="Genomic_DNA"/>
</dbReference>
<proteinExistence type="predicted"/>
<comment type="caution">
    <text evidence="1">The sequence shown here is derived from an EMBL/GenBank/DDBJ whole genome shotgun (WGS) entry which is preliminary data.</text>
</comment>
<organism evidence="1">
    <name type="scientific">Daucus carota subsp. sativus</name>
    <name type="common">Carrot</name>
    <dbReference type="NCBI Taxonomy" id="79200"/>
    <lineage>
        <taxon>Eukaryota</taxon>
        <taxon>Viridiplantae</taxon>
        <taxon>Streptophyta</taxon>
        <taxon>Embryophyta</taxon>
        <taxon>Tracheophyta</taxon>
        <taxon>Spermatophyta</taxon>
        <taxon>Magnoliopsida</taxon>
        <taxon>eudicotyledons</taxon>
        <taxon>Gunneridae</taxon>
        <taxon>Pentapetalae</taxon>
        <taxon>asterids</taxon>
        <taxon>campanulids</taxon>
        <taxon>Apiales</taxon>
        <taxon>Apiaceae</taxon>
        <taxon>Apioideae</taxon>
        <taxon>Scandiceae</taxon>
        <taxon>Daucinae</taxon>
        <taxon>Daucus</taxon>
        <taxon>Daucus sect. Daucus</taxon>
    </lineage>
</organism>
<gene>
    <name evidence="1" type="ORF">DCAR_004834</name>
</gene>
<accession>A0A166CJH6</accession>
<evidence type="ECO:0000313" key="1">
    <source>
        <dbReference type="EMBL" id="KZN03972.1"/>
    </source>
</evidence>
<dbReference type="AlphaFoldDB" id="A0A166CJH6"/>
<dbReference type="Gramene" id="KZN03972">
    <property type="protein sequence ID" value="KZN03972"/>
    <property type="gene ID" value="DCAR_004834"/>
</dbReference>
<sequence>MVVLKTFSIVGHMLEVSGLSGLLFLRLKNKSANQHAWIDVAQHHLLLQFNDHGPLVFLL</sequence>